<gene>
    <name evidence="1" type="ORF">AXE80_07060</name>
</gene>
<dbReference type="RefSeq" id="WP_068825781.1">
    <property type="nucleotide sequence ID" value="NZ_CP014224.1"/>
</dbReference>
<keyword evidence="2" id="KW-1185">Reference proteome</keyword>
<dbReference type="EMBL" id="CP014224">
    <property type="protein sequence ID" value="ANW96049.1"/>
    <property type="molecule type" value="Genomic_DNA"/>
</dbReference>
<dbReference type="Proteomes" id="UP000092967">
    <property type="component" value="Chromosome"/>
</dbReference>
<evidence type="ECO:0000313" key="1">
    <source>
        <dbReference type="EMBL" id="ANW96049.1"/>
    </source>
</evidence>
<dbReference type="OrthoDB" id="1223654at2"/>
<name>A0A1B1Y5N0_9FLAO</name>
<protein>
    <recommendedName>
        <fullName evidence="3">Carboxypeptidase-like regulatory domain-containing protein</fullName>
    </recommendedName>
</protein>
<proteinExistence type="predicted"/>
<organism evidence="1 2">
    <name type="scientific">Wenyingzhuangia fucanilytica</name>
    <dbReference type="NCBI Taxonomy" id="1790137"/>
    <lineage>
        <taxon>Bacteria</taxon>
        <taxon>Pseudomonadati</taxon>
        <taxon>Bacteroidota</taxon>
        <taxon>Flavobacteriia</taxon>
        <taxon>Flavobacteriales</taxon>
        <taxon>Flavobacteriaceae</taxon>
        <taxon>Wenyingzhuangia</taxon>
    </lineage>
</organism>
<dbReference type="SUPFAM" id="SSF49464">
    <property type="entry name" value="Carboxypeptidase regulatory domain-like"/>
    <property type="match status" value="1"/>
</dbReference>
<dbReference type="Pfam" id="PF13715">
    <property type="entry name" value="CarbopepD_reg_2"/>
    <property type="match status" value="1"/>
</dbReference>
<accession>A0A1B1Y5N0</accession>
<reference evidence="1 2" key="1">
    <citation type="submission" date="2016-02" db="EMBL/GenBank/DDBJ databases">
        <authorList>
            <person name="Wen L."/>
            <person name="He K."/>
            <person name="Yang H."/>
        </authorList>
    </citation>
    <scope>NUCLEOTIDE SEQUENCE [LARGE SCALE GENOMIC DNA]</scope>
    <source>
        <strain evidence="1 2">CZ1127</strain>
    </source>
</reference>
<dbReference type="KEGG" id="wfu:AXE80_07060"/>
<sequence>MVTDKKNHQRSILWLCKIIILLQVGICNAQNHVSGFVFSAKDSTAISGGVVYFEGTSIGETTGENGEFKIVFKEGNSSLVISSIGFESVVVNAQMIKNNSSFLRIYLPEKSEELETVFLETDSWSREEKLKIFKREFLGNNHAAKSCRIINENDIKLRFIKSSNTLIASSREPLVIANEYLGYLLKYNLRDFMVKLKTINNKLVPIAVHYHGYSFFKPLRSNVSRKSRRNRNKSYLGSSFHFMRALYSNELYQNNFKLFYGDIQVPVHKFFKITDDHKLKKVALLVDKIFIIYKTNQQSVLVSKGVFTIDEFGYHSPPESINLYGEMSKKRISELLPLDYQP</sequence>
<dbReference type="Gene3D" id="2.60.40.1120">
    <property type="entry name" value="Carboxypeptidase-like, regulatory domain"/>
    <property type="match status" value="1"/>
</dbReference>
<dbReference type="STRING" id="1790137.AXE80_07060"/>
<evidence type="ECO:0008006" key="3">
    <source>
        <dbReference type="Google" id="ProtNLM"/>
    </source>
</evidence>
<evidence type="ECO:0000313" key="2">
    <source>
        <dbReference type="Proteomes" id="UP000092967"/>
    </source>
</evidence>
<dbReference type="AlphaFoldDB" id="A0A1B1Y5N0"/>
<dbReference type="InterPro" id="IPR008969">
    <property type="entry name" value="CarboxyPept-like_regulatory"/>
</dbReference>